<protein>
    <submittedName>
        <fullName evidence="2">Uncharacterized protein</fullName>
    </submittedName>
</protein>
<feature type="compositionally biased region" description="Pro residues" evidence="1">
    <location>
        <begin position="296"/>
        <end position="310"/>
    </location>
</feature>
<organism evidence="2 3">
    <name type="scientific">Motilibacter deserti</name>
    <dbReference type="NCBI Taxonomy" id="2714956"/>
    <lineage>
        <taxon>Bacteria</taxon>
        <taxon>Bacillati</taxon>
        <taxon>Actinomycetota</taxon>
        <taxon>Actinomycetes</taxon>
        <taxon>Motilibacterales</taxon>
        <taxon>Motilibacteraceae</taxon>
        <taxon>Motilibacter</taxon>
    </lineage>
</organism>
<feature type="region of interest" description="Disordered" evidence="1">
    <location>
        <begin position="266"/>
        <end position="327"/>
    </location>
</feature>
<dbReference type="EMBL" id="JAANNP010000094">
    <property type="protein sequence ID" value="NHC16115.1"/>
    <property type="molecule type" value="Genomic_DNA"/>
</dbReference>
<feature type="compositionally biased region" description="Low complexity" evidence="1">
    <location>
        <begin position="283"/>
        <end position="295"/>
    </location>
</feature>
<dbReference type="RefSeq" id="WP_166284584.1">
    <property type="nucleotide sequence ID" value="NZ_JAANNP010000094.1"/>
</dbReference>
<feature type="region of interest" description="Disordered" evidence="1">
    <location>
        <begin position="59"/>
        <end position="113"/>
    </location>
</feature>
<dbReference type="Proteomes" id="UP000800981">
    <property type="component" value="Unassembled WGS sequence"/>
</dbReference>
<name>A0ABX0H2V3_9ACTN</name>
<gene>
    <name evidence="2" type="ORF">G9H71_20215</name>
</gene>
<accession>A0ABX0H2V3</accession>
<evidence type="ECO:0000256" key="1">
    <source>
        <dbReference type="SAM" id="MobiDB-lite"/>
    </source>
</evidence>
<comment type="caution">
    <text evidence="2">The sequence shown here is derived from an EMBL/GenBank/DDBJ whole genome shotgun (WGS) entry which is preliminary data.</text>
</comment>
<feature type="region of interest" description="Disordered" evidence="1">
    <location>
        <begin position="1"/>
        <end position="21"/>
    </location>
</feature>
<sequence length="327" mass="34248">MAKLGAQGVRVRLRESERTPGEVTGYAVALDGQVGKDGQPVFFGGGRLASDLTFPKLKARWNGPQSDAPTPGDEALAASRGKAGPGDTATPGPQYGATGRRLHGAYRPSPEERRRVFMSAASAARQAAEHSGRAVESGDTAGAADAAWAASDFLTSAARVLEPQRPGPVTAAARRFERAAREAYGRVPAPSQAGHSLRAGARALASIRKTMAPESRQVLALMAQMYALISSVTRVREQQERAAQAAAARDAARELRGEYQRLAIAQPGSASAARQAWEDRQAAEAAAAPTATTPTTPAPGPGQWPPPPTPGAALKPWERRRGPQRGC</sequence>
<evidence type="ECO:0000313" key="2">
    <source>
        <dbReference type="EMBL" id="NHC16115.1"/>
    </source>
</evidence>
<proteinExistence type="predicted"/>
<reference evidence="2 3" key="1">
    <citation type="submission" date="2020-03" db="EMBL/GenBank/DDBJ databases">
        <title>Two novel Motilibacter sp.</title>
        <authorList>
            <person name="Liu S."/>
        </authorList>
    </citation>
    <scope>NUCLEOTIDE SEQUENCE [LARGE SCALE GENOMIC DNA]</scope>
    <source>
        <strain evidence="2 3">E257</strain>
    </source>
</reference>
<evidence type="ECO:0000313" key="3">
    <source>
        <dbReference type="Proteomes" id="UP000800981"/>
    </source>
</evidence>
<keyword evidence="3" id="KW-1185">Reference proteome</keyword>